<keyword evidence="1" id="KW-0472">Membrane</keyword>
<organism evidence="2">
    <name type="scientific">viral metagenome</name>
    <dbReference type="NCBI Taxonomy" id="1070528"/>
    <lineage>
        <taxon>unclassified sequences</taxon>
        <taxon>metagenomes</taxon>
        <taxon>organismal metagenomes</taxon>
    </lineage>
</organism>
<protein>
    <submittedName>
        <fullName evidence="2">Uncharacterized protein</fullName>
    </submittedName>
</protein>
<reference evidence="2" key="1">
    <citation type="journal article" date="2020" name="Nature">
        <title>Giant virus diversity and host interactions through global metagenomics.</title>
        <authorList>
            <person name="Schulz F."/>
            <person name="Roux S."/>
            <person name="Paez-Espino D."/>
            <person name="Jungbluth S."/>
            <person name="Walsh D.A."/>
            <person name="Denef V.J."/>
            <person name="McMahon K.D."/>
            <person name="Konstantinidis K.T."/>
            <person name="Eloe-Fadrosh E.A."/>
            <person name="Kyrpides N.C."/>
            <person name="Woyke T."/>
        </authorList>
    </citation>
    <scope>NUCLEOTIDE SEQUENCE</scope>
    <source>
        <strain evidence="2">GVMAG-S-1029409-49</strain>
    </source>
</reference>
<dbReference type="EMBL" id="MN740609">
    <property type="protein sequence ID" value="QHU35465.1"/>
    <property type="molecule type" value="Genomic_DNA"/>
</dbReference>
<feature type="transmembrane region" description="Helical" evidence="1">
    <location>
        <begin position="12"/>
        <end position="33"/>
    </location>
</feature>
<dbReference type="AlphaFoldDB" id="A0A6C0LZL2"/>
<accession>A0A6C0LZL2</accession>
<evidence type="ECO:0000256" key="1">
    <source>
        <dbReference type="SAM" id="Phobius"/>
    </source>
</evidence>
<evidence type="ECO:0000313" key="2">
    <source>
        <dbReference type="EMBL" id="QHU35465.1"/>
    </source>
</evidence>
<proteinExistence type="predicted"/>
<keyword evidence="1" id="KW-0812">Transmembrane</keyword>
<keyword evidence="1" id="KW-1133">Transmembrane helix</keyword>
<name>A0A6C0LZL2_9ZZZZ</name>
<sequence length="180" mass="19300">MAYYSQRRMSLSVIVAIAVAIAIAIGVILLVVAKNKRPIVPINPTPGVIATASRVVNVNGTKIRYDPLTQEDINVLKLSLPNGRCGVFFGEYLGSITLGDRSIIVNYAVGKTIVFNTASKHSSNLDTMNYYYLSSDDKYVASHGVSMGNGGNTLAIKTIYNTIDGKVVAQNTSDPLAKCL</sequence>